<dbReference type="InterPro" id="IPR020471">
    <property type="entry name" value="AKR"/>
</dbReference>
<gene>
    <name evidence="3" type="ORF">CTKZ_17250</name>
</gene>
<dbReference type="SUPFAM" id="SSF51430">
    <property type="entry name" value="NAD(P)-linked oxidoreductase"/>
    <property type="match status" value="1"/>
</dbReference>
<dbReference type="GO" id="GO:0005737">
    <property type="term" value="C:cytoplasm"/>
    <property type="evidence" value="ECO:0007669"/>
    <property type="project" value="TreeGrafter"/>
</dbReference>
<keyword evidence="1" id="KW-0560">Oxidoreductase</keyword>
<evidence type="ECO:0000313" key="3">
    <source>
        <dbReference type="EMBL" id="GCD20163.1"/>
    </source>
</evidence>
<dbReference type="PANTHER" id="PTHR43625:SF40">
    <property type="entry name" value="ALDO-KETO REDUCTASE YAKC [NADP(+)]"/>
    <property type="match status" value="1"/>
</dbReference>
<dbReference type="Gene3D" id="3.20.20.100">
    <property type="entry name" value="NADP-dependent oxidoreductase domain"/>
    <property type="match status" value="1"/>
</dbReference>
<reference evidence="3 4" key="1">
    <citation type="submission" date="2018-11" db="EMBL/GenBank/DDBJ databases">
        <title>Draft genome sequence of Cellulomonas takizawaensis strain TKZ-21.</title>
        <authorList>
            <person name="Yamamura H."/>
            <person name="Hayashi T."/>
            <person name="Hamada M."/>
            <person name="Serisawa Y."/>
            <person name="Matsuyama K."/>
            <person name="Nakagawa Y."/>
            <person name="Otoguro M."/>
            <person name="Yanagida F."/>
            <person name="Hayakawa M."/>
        </authorList>
    </citation>
    <scope>NUCLEOTIDE SEQUENCE [LARGE SCALE GENOMIC DNA]</scope>
    <source>
        <strain evidence="3 4">TKZ-21</strain>
    </source>
</reference>
<name>A0A401UZN4_9CELL</name>
<dbReference type="RefSeq" id="WP_124342681.1">
    <property type="nucleotide sequence ID" value="NZ_BHYL01000124.1"/>
</dbReference>
<dbReference type="OrthoDB" id="9768793at2"/>
<dbReference type="GO" id="GO:0016491">
    <property type="term" value="F:oxidoreductase activity"/>
    <property type="evidence" value="ECO:0007669"/>
    <property type="project" value="UniProtKB-KW"/>
</dbReference>
<dbReference type="Proteomes" id="UP000288246">
    <property type="component" value="Unassembled WGS sequence"/>
</dbReference>
<protein>
    <submittedName>
        <fullName evidence="3">Aldo/keto reductase</fullName>
    </submittedName>
</protein>
<dbReference type="InterPro" id="IPR036812">
    <property type="entry name" value="NAD(P)_OxRdtase_dom_sf"/>
</dbReference>
<evidence type="ECO:0000259" key="2">
    <source>
        <dbReference type="Pfam" id="PF00248"/>
    </source>
</evidence>
<keyword evidence="4" id="KW-1185">Reference proteome</keyword>
<proteinExistence type="predicted"/>
<comment type="caution">
    <text evidence="3">The sequence shown here is derived from an EMBL/GenBank/DDBJ whole genome shotgun (WGS) entry which is preliminary data.</text>
</comment>
<dbReference type="PANTHER" id="PTHR43625">
    <property type="entry name" value="AFLATOXIN B1 ALDEHYDE REDUCTASE"/>
    <property type="match status" value="1"/>
</dbReference>
<dbReference type="InterPro" id="IPR050791">
    <property type="entry name" value="Aldo-Keto_reductase"/>
</dbReference>
<dbReference type="AlphaFoldDB" id="A0A401UZN4"/>
<accession>A0A401UZN4</accession>
<dbReference type="Pfam" id="PF00248">
    <property type="entry name" value="Aldo_ket_red"/>
    <property type="match status" value="1"/>
</dbReference>
<sequence>MHTRQLGPFHVSPVGLGAMPLSMNDDKAYPSEDDAIATIHAALDAGVTLIDTADIYAPSWDAMGHNERLVGQALRTWGGGTSDVVIATKGGITRGRGESWGRDGSLAYLQGAVEKSLRNLGVETIDLYQYHRPDRWMVYGEVMENLLELQKQGKVRALGISNASVEEIQIAERVLGEGNLASVQNEFSPRHPGSYGELKHCESRGIAFLPWSPLGGTGGGARAVGERFAVFAELAEQHGVSPQRVVLAWELALSDRLIAIPGARRAASIQDSVQAAVLALAEDEVARCSRALGLDA</sequence>
<evidence type="ECO:0000313" key="4">
    <source>
        <dbReference type="Proteomes" id="UP000288246"/>
    </source>
</evidence>
<organism evidence="3 4">
    <name type="scientific">Cellulomonas algicola</name>
    <dbReference type="NCBI Taxonomy" id="2071633"/>
    <lineage>
        <taxon>Bacteria</taxon>
        <taxon>Bacillati</taxon>
        <taxon>Actinomycetota</taxon>
        <taxon>Actinomycetes</taxon>
        <taxon>Micrococcales</taxon>
        <taxon>Cellulomonadaceae</taxon>
        <taxon>Cellulomonas</taxon>
    </lineage>
</organism>
<evidence type="ECO:0000256" key="1">
    <source>
        <dbReference type="ARBA" id="ARBA00023002"/>
    </source>
</evidence>
<dbReference type="InterPro" id="IPR023210">
    <property type="entry name" value="NADP_OxRdtase_dom"/>
</dbReference>
<dbReference type="CDD" id="cd19088">
    <property type="entry name" value="AKR_AKR13B1"/>
    <property type="match status" value="1"/>
</dbReference>
<dbReference type="EMBL" id="BHYL01000124">
    <property type="protein sequence ID" value="GCD20163.1"/>
    <property type="molecule type" value="Genomic_DNA"/>
</dbReference>
<dbReference type="PRINTS" id="PR00069">
    <property type="entry name" value="ALDKETRDTASE"/>
</dbReference>
<feature type="domain" description="NADP-dependent oxidoreductase" evidence="2">
    <location>
        <begin position="14"/>
        <end position="290"/>
    </location>
</feature>